<evidence type="ECO:0000313" key="4">
    <source>
        <dbReference type="EMBL" id="SAI71923.1"/>
    </source>
</evidence>
<dbReference type="Pfam" id="PF00563">
    <property type="entry name" value="EAL"/>
    <property type="match status" value="1"/>
</dbReference>
<dbReference type="PROSITE" id="PS50883">
    <property type="entry name" value="EAL"/>
    <property type="match status" value="1"/>
</dbReference>
<dbReference type="SMART" id="SM00052">
    <property type="entry name" value="EAL"/>
    <property type="match status" value="1"/>
</dbReference>
<accession>A0A157SP46</accession>
<name>A0A157SP46_9BORD</name>
<dbReference type="InterPro" id="IPR035919">
    <property type="entry name" value="EAL_sf"/>
</dbReference>
<evidence type="ECO:0000256" key="1">
    <source>
        <dbReference type="SAM" id="Phobius"/>
    </source>
</evidence>
<dbReference type="InterPro" id="IPR001633">
    <property type="entry name" value="EAL_dom"/>
</dbReference>
<organism evidence="4 5">
    <name type="scientific">Bordetella ansorpii</name>
    <dbReference type="NCBI Taxonomy" id="288768"/>
    <lineage>
        <taxon>Bacteria</taxon>
        <taxon>Pseudomonadati</taxon>
        <taxon>Pseudomonadota</taxon>
        <taxon>Betaproteobacteria</taxon>
        <taxon>Burkholderiales</taxon>
        <taxon>Alcaligenaceae</taxon>
        <taxon>Bordetella</taxon>
    </lineage>
</organism>
<keyword evidence="5" id="KW-1185">Reference proteome</keyword>
<feature type="domain" description="GGDEF" evidence="3">
    <location>
        <begin position="266"/>
        <end position="401"/>
    </location>
</feature>
<dbReference type="InterPro" id="IPR043128">
    <property type="entry name" value="Rev_trsase/Diguanyl_cyclase"/>
</dbReference>
<dbReference type="GO" id="GO:0071111">
    <property type="term" value="F:cyclic-guanylate-specific phosphodiesterase activity"/>
    <property type="evidence" value="ECO:0007669"/>
    <property type="project" value="InterPro"/>
</dbReference>
<dbReference type="Gene3D" id="3.30.70.270">
    <property type="match status" value="1"/>
</dbReference>
<dbReference type="EMBL" id="FKIF01000007">
    <property type="protein sequence ID" value="SAI71923.1"/>
    <property type="molecule type" value="Genomic_DNA"/>
</dbReference>
<dbReference type="InterPro" id="IPR032244">
    <property type="entry name" value="LapD_MoxY_N"/>
</dbReference>
<dbReference type="RefSeq" id="WP_066130458.1">
    <property type="nucleotide sequence ID" value="NZ_FKIF01000007.1"/>
</dbReference>
<dbReference type="PANTHER" id="PTHR33121:SF79">
    <property type="entry name" value="CYCLIC DI-GMP PHOSPHODIESTERASE PDED-RELATED"/>
    <property type="match status" value="1"/>
</dbReference>
<dbReference type="STRING" id="288768.SAMEA3906486_03834"/>
<gene>
    <name evidence="4" type="primary">csrD</name>
    <name evidence="4" type="ORF">SAMEA3906486_03834</name>
</gene>
<reference evidence="4 5" key="1">
    <citation type="submission" date="2016-04" db="EMBL/GenBank/DDBJ databases">
        <authorList>
            <consortium name="Pathogen Informatics"/>
        </authorList>
    </citation>
    <scope>NUCLEOTIDE SEQUENCE [LARGE SCALE GENOMIC DNA]</scope>
    <source>
        <strain evidence="4 5">H050680373</strain>
    </source>
</reference>
<keyword evidence="1" id="KW-1133">Transmembrane helix</keyword>
<dbReference type="AlphaFoldDB" id="A0A157SP46"/>
<keyword evidence="1" id="KW-0472">Membrane</keyword>
<dbReference type="Pfam" id="PF00990">
    <property type="entry name" value="GGDEF"/>
    <property type="match status" value="1"/>
</dbReference>
<keyword evidence="1" id="KW-0812">Transmembrane</keyword>
<evidence type="ECO:0000259" key="3">
    <source>
        <dbReference type="PROSITE" id="PS50887"/>
    </source>
</evidence>
<dbReference type="PANTHER" id="PTHR33121">
    <property type="entry name" value="CYCLIC DI-GMP PHOSPHODIESTERASE PDEF"/>
    <property type="match status" value="1"/>
</dbReference>
<dbReference type="Gene3D" id="3.20.20.450">
    <property type="entry name" value="EAL domain"/>
    <property type="match status" value="1"/>
</dbReference>
<dbReference type="SUPFAM" id="SSF55073">
    <property type="entry name" value="Nucleotide cyclase"/>
    <property type="match status" value="1"/>
</dbReference>
<dbReference type="SUPFAM" id="SSF141868">
    <property type="entry name" value="EAL domain-like"/>
    <property type="match status" value="1"/>
</dbReference>
<keyword evidence="4" id="KW-0808">Transferase</keyword>
<dbReference type="Gene3D" id="6.20.270.20">
    <property type="entry name" value="LapD/MoxY periplasmic domain"/>
    <property type="match status" value="1"/>
</dbReference>
<protein>
    <submittedName>
        <fullName evidence="4">Two-component histidine kinase</fullName>
    </submittedName>
</protein>
<dbReference type="InterPro" id="IPR050706">
    <property type="entry name" value="Cyclic-di-GMP_PDE-like"/>
</dbReference>
<evidence type="ECO:0000259" key="2">
    <source>
        <dbReference type="PROSITE" id="PS50883"/>
    </source>
</evidence>
<feature type="transmembrane region" description="Helical" evidence="1">
    <location>
        <begin position="151"/>
        <end position="170"/>
    </location>
</feature>
<dbReference type="Proteomes" id="UP000076848">
    <property type="component" value="Unassembled WGS sequence"/>
</dbReference>
<dbReference type="PROSITE" id="PS50887">
    <property type="entry name" value="GGDEF"/>
    <property type="match status" value="1"/>
</dbReference>
<evidence type="ECO:0000313" key="5">
    <source>
        <dbReference type="Proteomes" id="UP000076848"/>
    </source>
</evidence>
<feature type="domain" description="EAL" evidence="2">
    <location>
        <begin position="412"/>
        <end position="654"/>
    </location>
</feature>
<dbReference type="InterPro" id="IPR029787">
    <property type="entry name" value="Nucleotide_cyclase"/>
</dbReference>
<dbReference type="Gene3D" id="3.30.110.200">
    <property type="match status" value="1"/>
</dbReference>
<proteinExistence type="predicted"/>
<dbReference type="InterPro" id="IPR000160">
    <property type="entry name" value="GGDEF_dom"/>
</dbReference>
<dbReference type="Pfam" id="PF16448">
    <property type="entry name" value="LapD_MoxY_N"/>
    <property type="match status" value="1"/>
</dbReference>
<dbReference type="InterPro" id="IPR042461">
    <property type="entry name" value="LapD_MoxY_peri_C"/>
</dbReference>
<dbReference type="GO" id="GO:0016301">
    <property type="term" value="F:kinase activity"/>
    <property type="evidence" value="ECO:0007669"/>
    <property type="project" value="UniProtKB-KW"/>
</dbReference>
<dbReference type="OrthoDB" id="5894408at2"/>
<dbReference type="SMART" id="SM00267">
    <property type="entry name" value="GGDEF"/>
    <property type="match status" value="1"/>
</dbReference>
<keyword evidence="4" id="KW-0418">Kinase</keyword>
<dbReference type="NCBIfam" id="TIGR00254">
    <property type="entry name" value="GGDEF"/>
    <property type="match status" value="1"/>
</dbReference>
<sequence>MSILRQLLLSITLAIMVILLGALALNVNAAREYLSDQLQVQSNDGAISLALSLSQPANNDPVVQELLVSALFDGGHYALVRLQDTDGTVLVARQAKAVDDGVPHWFKSLAKMRTSPATHAVSDGWKQLGTVTLQASETDAWRSLWQGSVRMAGLVLVAGGLWALFAFALVRWIKNRLLREISEQVLEIGREGSARPVHARVPELRGVAEALNQTRERILATTEEHNARIESLELQMNLDPVTGLANRKYFLNEMRRVMETPAPAAAGGHVLIFRQRDLAGLNRHLPRDFVDQWLRGVCERLQATLQRAQATSAMVGRLNGSDFAVLLPQVAAPQALVVADALRLDLRASRIPVGEGHLCRWAMSLADYAAPAQASAVLGRLDFGLMRAESSGDDHVVVVDESDRQGPSEAGKLAWHATISSALAEDRYGLETVPLLTARGEPVRTEATLMLKDAQGRPPLHATQFIPAAVRLGLVAECDLRAVKLGLDWLADNDDELAVRIALPSLLDGRFLGRLGELLQPRPGQARRLFLEVDAHGLAEHPQEVAALGRVATQAGAHLGLRRLAQQFTAVSQLHAVPLAYVKLGGGFVGGMSQSPGSQQLTAWVVDTARGLGIEVYAEDVPDAKTRRILSGLDINVMRGPGVTPLPPDGEGDD</sequence>